<organism evidence="2">
    <name type="scientific">viral metagenome</name>
    <dbReference type="NCBI Taxonomy" id="1070528"/>
    <lineage>
        <taxon>unclassified sequences</taxon>
        <taxon>metagenomes</taxon>
        <taxon>organismal metagenomes</taxon>
    </lineage>
</organism>
<sequence>MFLQKTQNYDKANYISNSGFVKYYYRDGVFGGAIGAETAYFIILFLLSFIAFIGWALYGHMNYGYLSYYYGDTSEYYFIYIFICFVIFLMVINAPSFVSNALTLDGKDGILEIFKKKEIELKEFLANNLDYDLLYDYYEKTKVDDNYTMMDKEIPDSTSSLLYNYCFTFHILTEKGNDNRFSLIKAKLLEIIKGVAIDETKERNEQLKTAIIGTDFNIVALYNHNNNVVLPSLQNMLGKIKKKANDKKKMRIGNILAGMASIKLEDLSQRHETAIDKFRETIKMYKKVYEIYIAYFMISILLTNFFASYAILVLIYIVIKCLSYYIVELDDAGYNIYYYIQYLINNGIYMLSGYYFLTSPMIIFGFN</sequence>
<name>A0A6C0LE01_9ZZZZ</name>
<dbReference type="EMBL" id="MN740482">
    <property type="protein sequence ID" value="QHU29179.1"/>
    <property type="molecule type" value="Genomic_DNA"/>
</dbReference>
<feature type="transmembrane region" description="Helical" evidence="1">
    <location>
        <begin position="339"/>
        <end position="357"/>
    </location>
</feature>
<keyword evidence="1" id="KW-0472">Membrane</keyword>
<keyword evidence="1" id="KW-1133">Transmembrane helix</keyword>
<feature type="transmembrane region" description="Helical" evidence="1">
    <location>
        <begin position="39"/>
        <end position="58"/>
    </location>
</feature>
<keyword evidence="1" id="KW-0812">Transmembrane</keyword>
<proteinExistence type="predicted"/>
<evidence type="ECO:0000313" key="2">
    <source>
        <dbReference type="EMBL" id="QHU29179.1"/>
    </source>
</evidence>
<protein>
    <submittedName>
        <fullName evidence="2">Uncharacterized protein</fullName>
    </submittedName>
</protein>
<evidence type="ECO:0000256" key="1">
    <source>
        <dbReference type="SAM" id="Phobius"/>
    </source>
</evidence>
<reference evidence="2" key="1">
    <citation type="journal article" date="2020" name="Nature">
        <title>Giant virus diversity and host interactions through global metagenomics.</title>
        <authorList>
            <person name="Schulz F."/>
            <person name="Roux S."/>
            <person name="Paez-Espino D."/>
            <person name="Jungbluth S."/>
            <person name="Walsh D.A."/>
            <person name="Denef V.J."/>
            <person name="McMahon K.D."/>
            <person name="Konstantinidis K.T."/>
            <person name="Eloe-Fadrosh E.A."/>
            <person name="Kyrpides N.C."/>
            <person name="Woyke T."/>
        </authorList>
    </citation>
    <scope>NUCLEOTIDE SEQUENCE</scope>
    <source>
        <strain evidence="2">GVMAG-M-3300027804-47</strain>
    </source>
</reference>
<dbReference type="AlphaFoldDB" id="A0A6C0LE01"/>
<feature type="transmembrane region" description="Helical" evidence="1">
    <location>
        <begin position="292"/>
        <end position="319"/>
    </location>
</feature>
<accession>A0A6C0LE01</accession>
<feature type="transmembrane region" description="Helical" evidence="1">
    <location>
        <begin position="78"/>
        <end position="98"/>
    </location>
</feature>